<protein>
    <recommendedName>
        <fullName evidence="1">Methyltransferase type 11 domain-containing protein</fullName>
    </recommendedName>
</protein>
<evidence type="ECO:0000259" key="1">
    <source>
        <dbReference type="Pfam" id="PF08241"/>
    </source>
</evidence>
<organism evidence="2 3">
    <name type="scientific">Candidatus Yanofskybacteria bacterium RIFCSPLOWO2_02_FULL_44_18</name>
    <dbReference type="NCBI Taxonomy" id="1802705"/>
    <lineage>
        <taxon>Bacteria</taxon>
        <taxon>Candidatus Yanofskyibacteriota</taxon>
    </lineage>
</organism>
<dbReference type="InterPro" id="IPR013216">
    <property type="entry name" value="Methyltransf_11"/>
</dbReference>
<gene>
    <name evidence="2" type="ORF">A3I96_00350</name>
</gene>
<feature type="domain" description="Methyltransferase type 11" evidence="1">
    <location>
        <begin position="7"/>
        <end position="47"/>
    </location>
</feature>
<dbReference type="SUPFAM" id="SSF53335">
    <property type="entry name" value="S-adenosyl-L-methionine-dependent methyltransferases"/>
    <property type="match status" value="1"/>
</dbReference>
<evidence type="ECO:0000313" key="2">
    <source>
        <dbReference type="EMBL" id="OGN31252.1"/>
    </source>
</evidence>
<reference evidence="2 3" key="1">
    <citation type="journal article" date="2016" name="Nat. Commun.">
        <title>Thousands of microbial genomes shed light on interconnected biogeochemical processes in an aquifer system.</title>
        <authorList>
            <person name="Anantharaman K."/>
            <person name="Brown C.T."/>
            <person name="Hug L.A."/>
            <person name="Sharon I."/>
            <person name="Castelle C.J."/>
            <person name="Probst A.J."/>
            <person name="Thomas B.C."/>
            <person name="Singh A."/>
            <person name="Wilkins M.J."/>
            <person name="Karaoz U."/>
            <person name="Brodie E.L."/>
            <person name="Williams K.H."/>
            <person name="Hubbard S.S."/>
            <person name="Banfield J.F."/>
        </authorList>
    </citation>
    <scope>NUCLEOTIDE SEQUENCE [LARGE SCALE GENOMIC DNA]</scope>
</reference>
<dbReference type="Gene3D" id="3.40.50.150">
    <property type="entry name" value="Vaccinia Virus protein VP39"/>
    <property type="match status" value="1"/>
</dbReference>
<dbReference type="Pfam" id="PF08241">
    <property type="entry name" value="Methyltransf_11"/>
    <property type="match status" value="1"/>
</dbReference>
<dbReference type="Proteomes" id="UP000177111">
    <property type="component" value="Unassembled WGS sequence"/>
</dbReference>
<evidence type="ECO:0000313" key="3">
    <source>
        <dbReference type="Proteomes" id="UP000177111"/>
    </source>
</evidence>
<comment type="caution">
    <text evidence="2">The sequence shown here is derived from an EMBL/GenBank/DDBJ whole genome shotgun (WGS) entry which is preliminary data.</text>
</comment>
<dbReference type="GO" id="GO:0008757">
    <property type="term" value="F:S-adenosylmethionine-dependent methyltransferase activity"/>
    <property type="evidence" value="ECO:0007669"/>
    <property type="project" value="InterPro"/>
</dbReference>
<dbReference type="InterPro" id="IPR029063">
    <property type="entry name" value="SAM-dependent_MTases_sf"/>
</dbReference>
<accession>A0A1F8H0R3</accession>
<dbReference type="EMBL" id="MGKT01000004">
    <property type="protein sequence ID" value="OGN31252.1"/>
    <property type="molecule type" value="Genomic_DNA"/>
</dbReference>
<dbReference type="AlphaFoldDB" id="A0A1F8H0R3"/>
<sequence length="100" mass="11106">MEVPGSTKLPDSSQDLVLMRNVLFQSQKKEQVMKEALRVLKTGSRLAVIEWKKGAGGFGPPDNIRTDEAEIETLIQNLGFGIQNKIGSDDYHFGFIAVKK</sequence>
<name>A0A1F8H0R3_9BACT</name>
<proteinExistence type="predicted"/>